<gene>
    <name evidence="4" type="ORF">A4U43_C06F7470</name>
</gene>
<keyword evidence="1" id="KW-0677">Repeat</keyword>
<evidence type="ECO:0000256" key="2">
    <source>
        <dbReference type="ARBA" id="ARBA00022803"/>
    </source>
</evidence>
<proteinExistence type="predicted"/>
<dbReference type="GO" id="GO:0006355">
    <property type="term" value="P:regulation of DNA-templated transcription"/>
    <property type="evidence" value="ECO:0007669"/>
    <property type="project" value="InterPro"/>
</dbReference>
<name>A0A5P1EKA4_ASPOF</name>
<feature type="repeat" description="TPR" evidence="3">
    <location>
        <begin position="165"/>
        <end position="198"/>
    </location>
</feature>
<dbReference type="InterPro" id="IPR011990">
    <property type="entry name" value="TPR-like_helical_dom_sf"/>
</dbReference>
<dbReference type="PROSITE" id="PS50005">
    <property type="entry name" value="TPR"/>
    <property type="match status" value="2"/>
</dbReference>
<keyword evidence="5" id="KW-1185">Reference proteome</keyword>
<accession>A0A5P1EKA4</accession>
<organism evidence="4 5">
    <name type="scientific">Asparagus officinalis</name>
    <name type="common">Garden asparagus</name>
    <dbReference type="NCBI Taxonomy" id="4686"/>
    <lineage>
        <taxon>Eukaryota</taxon>
        <taxon>Viridiplantae</taxon>
        <taxon>Streptophyta</taxon>
        <taxon>Embryophyta</taxon>
        <taxon>Tracheophyta</taxon>
        <taxon>Spermatophyta</taxon>
        <taxon>Magnoliopsida</taxon>
        <taxon>Liliopsida</taxon>
        <taxon>Asparagales</taxon>
        <taxon>Asparagaceae</taxon>
        <taxon>Asparagoideae</taxon>
        <taxon>Asparagus</taxon>
    </lineage>
</organism>
<dbReference type="PANTHER" id="PTHR14027">
    <property type="entry name" value="RNA POLYMERASE-ASSOCIATED PROTEIN CTR9"/>
    <property type="match status" value="1"/>
</dbReference>
<feature type="repeat" description="TPR" evidence="3">
    <location>
        <begin position="131"/>
        <end position="164"/>
    </location>
</feature>
<dbReference type="Proteomes" id="UP000243459">
    <property type="component" value="Chromosome 6"/>
</dbReference>
<evidence type="ECO:0000256" key="1">
    <source>
        <dbReference type="ARBA" id="ARBA00022737"/>
    </source>
</evidence>
<evidence type="ECO:0000256" key="3">
    <source>
        <dbReference type="PROSITE-ProRule" id="PRU00339"/>
    </source>
</evidence>
<dbReference type="AlphaFoldDB" id="A0A5P1EKA4"/>
<reference evidence="5" key="1">
    <citation type="journal article" date="2017" name="Nat. Commun.">
        <title>The asparagus genome sheds light on the origin and evolution of a young Y chromosome.</title>
        <authorList>
            <person name="Harkess A."/>
            <person name="Zhou J."/>
            <person name="Xu C."/>
            <person name="Bowers J.E."/>
            <person name="Van der Hulst R."/>
            <person name="Ayyampalayam S."/>
            <person name="Mercati F."/>
            <person name="Riccardi P."/>
            <person name="McKain M.R."/>
            <person name="Kakrana A."/>
            <person name="Tang H."/>
            <person name="Ray J."/>
            <person name="Groenendijk J."/>
            <person name="Arikit S."/>
            <person name="Mathioni S.M."/>
            <person name="Nakano M."/>
            <person name="Shan H."/>
            <person name="Telgmann-Rauber A."/>
            <person name="Kanno A."/>
            <person name="Yue Z."/>
            <person name="Chen H."/>
            <person name="Li W."/>
            <person name="Chen Y."/>
            <person name="Xu X."/>
            <person name="Zhang Y."/>
            <person name="Luo S."/>
            <person name="Chen H."/>
            <person name="Gao J."/>
            <person name="Mao Z."/>
            <person name="Pires J.C."/>
            <person name="Luo M."/>
            <person name="Kudrna D."/>
            <person name="Wing R.A."/>
            <person name="Meyers B.C."/>
            <person name="Yi K."/>
            <person name="Kong H."/>
            <person name="Lavrijsen P."/>
            <person name="Sunseri F."/>
            <person name="Falavigna A."/>
            <person name="Ye Y."/>
            <person name="Leebens-Mack J.H."/>
            <person name="Chen G."/>
        </authorList>
    </citation>
    <scope>NUCLEOTIDE SEQUENCE [LARGE SCALE GENOMIC DNA]</scope>
    <source>
        <strain evidence="5">cv. DH0086</strain>
    </source>
</reference>
<dbReference type="PANTHER" id="PTHR14027:SF2">
    <property type="entry name" value="RNA POLYMERASE-ASSOCIATED PROTEIN CTR9 HOMOLOG"/>
    <property type="match status" value="1"/>
</dbReference>
<dbReference type="InterPro" id="IPR031101">
    <property type="entry name" value="Ctr9"/>
</dbReference>
<dbReference type="GO" id="GO:0016593">
    <property type="term" value="C:Cdc73/Paf1 complex"/>
    <property type="evidence" value="ECO:0007669"/>
    <property type="project" value="TreeGrafter"/>
</dbReference>
<sequence length="199" mass="22188">MAILSLPRSLSLLILSPAGELGGRSIGELTRRLVARAMASVYIPFQNSEEEREYSKQGKIEQFRQTLEEGSGSGYLFVAKGDLQQDSGFFKIVLDEDPNNIPALLGQGDFEKAGRYYMASVKEINRPQDFVLPFYGLGQVQLKLGDFRSSLSSFEKVLAVFPENCECMKAVGHIYVQLGQNEKALEIFRKAARIDPRDA</sequence>
<keyword evidence="2 3" id="KW-0802">TPR repeat</keyword>
<dbReference type="GO" id="GO:0000993">
    <property type="term" value="F:RNA polymerase II complex binding"/>
    <property type="evidence" value="ECO:0007669"/>
    <property type="project" value="TreeGrafter"/>
</dbReference>
<dbReference type="InterPro" id="IPR019734">
    <property type="entry name" value="TPR_rpt"/>
</dbReference>
<protein>
    <submittedName>
        <fullName evidence="4">Uncharacterized protein</fullName>
    </submittedName>
</protein>
<dbReference type="Gene3D" id="1.25.40.10">
    <property type="entry name" value="Tetratricopeptide repeat domain"/>
    <property type="match status" value="1"/>
</dbReference>
<dbReference type="SMART" id="SM00028">
    <property type="entry name" value="TPR"/>
    <property type="match status" value="2"/>
</dbReference>
<evidence type="ECO:0000313" key="5">
    <source>
        <dbReference type="Proteomes" id="UP000243459"/>
    </source>
</evidence>
<dbReference type="GO" id="GO:0006368">
    <property type="term" value="P:transcription elongation by RNA polymerase II"/>
    <property type="evidence" value="ECO:0007669"/>
    <property type="project" value="TreeGrafter"/>
</dbReference>
<evidence type="ECO:0000313" key="4">
    <source>
        <dbReference type="EMBL" id="ONK66402.1"/>
    </source>
</evidence>
<dbReference type="Pfam" id="PF13432">
    <property type="entry name" value="TPR_16"/>
    <property type="match status" value="1"/>
</dbReference>
<dbReference type="SUPFAM" id="SSF48452">
    <property type="entry name" value="TPR-like"/>
    <property type="match status" value="1"/>
</dbReference>
<dbReference type="Gramene" id="ONK66402">
    <property type="protein sequence ID" value="ONK66402"/>
    <property type="gene ID" value="A4U43_C06F7470"/>
</dbReference>
<dbReference type="EMBL" id="CM007386">
    <property type="protein sequence ID" value="ONK66402.1"/>
    <property type="molecule type" value="Genomic_DNA"/>
</dbReference>